<feature type="compositionally biased region" description="Low complexity" evidence="5">
    <location>
        <begin position="580"/>
        <end position="595"/>
    </location>
</feature>
<evidence type="ECO:0000256" key="1">
    <source>
        <dbReference type="ARBA" id="ARBA00004123"/>
    </source>
</evidence>
<feature type="compositionally biased region" description="Basic residues" evidence="5">
    <location>
        <begin position="20"/>
        <end position="30"/>
    </location>
</feature>
<name>A0A9P5Q8E0_9AGAR</name>
<dbReference type="OrthoDB" id="10266128at2759"/>
<feature type="region of interest" description="Disordered" evidence="5">
    <location>
        <begin position="502"/>
        <end position="646"/>
    </location>
</feature>
<dbReference type="PANTHER" id="PTHR11089:SF30">
    <property type="entry name" value="GUANINE NUCLEOTIDE-BINDING PROTEIN-LIKE 3 HOMOLOG"/>
    <property type="match status" value="1"/>
</dbReference>
<dbReference type="Pfam" id="PF08701">
    <property type="entry name" value="GN3L_Grn1"/>
    <property type="match status" value="1"/>
</dbReference>
<evidence type="ECO:0000256" key="5">
    <source>
        <dbReference type="SAM" id="MobiDB-lite"/>
    </source>
</evidence>
<keyword evidence="3" id="KW-0342">GTP-binding</keyword>
<accession>A0A9P5Q8E0</accession>
<dbReference type="InterPro" id="IPR014813">
    <property type="entry name" value="Gnl3_N_dom"/>
</dbReference>
<dbReference type="GO" id="GO:0005525">
    <property type="term" value="F:GTP binding"/>
    <property type="evidence" value="ECO:0007669"/>
    <property type="project" value="UniProtKB-KW"/>
</dbReference>
<feature type="domain" description="CP-type G" evidence="6">
    <location>
        <begin position="136"/>
        <end position="334"/>
    </location>
</feature>
<feature type="compositionally biased region" description="Acidic residues" evidence="5">
    <location>
        <begin position="506"/>
        <end position="550"/>
    </location>
</feature>
<dbReference type="Proteomes" id="UP000772434">
    <property type="component" value="Unassembled WGS sequence"/>
</dbReference>
<evidence type="ECO:0000256" key="4">
    <source>
        <dbReference type="ARBA" id="ARBA00023242"/>
    </source>
</evidence>
<feature type="compositionally biased region" description="Basic and acidic residues" evidence="5">
    <location>
        <begin position="8"/>
        <end position="19"/>
    </location>
</feature>
<proteinExistence type="predicted"/>
<protein>
    <submittedName>
        <fullName evidence="7">P-loop containing nucleoside triphosphate hydrolase protein</fullName>
    </submittedName>
</protein>
<dbReference type="GO" id="GO:0005730">
    <property type="term" value="C:nucleolus"/>
    <property type="evidence" value="ECO:0007669"/>
    <property type="project" value="TreeGrafter"/>
</dbReference>
<evidence type="ECO:0000313" key="8">
    <source>
        <dbReference type="Proteomes" id="UP000772434"/>
    </source>
</evidence>
<feature type="region of interest" description="Disordered" evidence="5">
    <location>
        <begin position="213"/>
        <end position="235"/>
    </location>
</feature>
<dbReference type="InterPro" id="IPR030378">
    <property type="entry name" value="G_CP_dom"/>
</dbReference>
<feature type="non-terminal residue" evidence="7">
    <location>
        <position position="1"/>
    </location>
</feature>
<dbReference type="InterPro" id="IPR006073">
    <property type="entry name" value="GTP-bd"/>
</dbReference>
<feature type="compositionally biased region" description="Polar residues" evidence="5">
    <location>
        <begin position="565"/>
        <end position="579"/>
    </location>
</feature>
<keyword evidence="4" id="KW-0539">Nucleus</keyword>
<reference evidence="7" key="1">
    <citation type="submission" date="2020-11" db="EMBL/GenBank/DDBJ databases">
        <authorList>
            <consortium name="DOE Joint Genome Institute"/>
            <person name="Ahrendt S."/>
            <person name="Riley R."/>
            <person name="Andreopoulos W."/>
            <person name="Labutti K."/>
            <person name="Pangilinan J."/>
            <person name="Ruiz-Duenas F.J."/>
            <person name="Barrasa J.M."/>
            <person name="Sanchez-Garcia M."/>
            <person name="Camarero S."/>
            <person name="Miyauchi S."/>
            <person name="Serrano A."/>
            <person name="Linde D."/>
            <person name="Babiker R."/>
            <person name="Drula E."/>
            <person name="Ayuso-Fernandez I."/>
            <person name="Pacheco R."/>
            <person name="Padilla G."/>
            <person name="Ferreira P."/>
            <person name="Barriuso J."/>
            <person name="Kellner H."/>
            <person name="Castanera R."/>
            <person name="Alfaro M."/>
            <person name="Ramirez L."/>
            <person name="Pisabarro A.G."/>
            <person name="Kuo A."/>
            <person name="Tritt A."/>
            <person name="Lipzen A."/>
            <person name="He G."/>
            <person name="Yan M."/>
            <person name="Ng V."/>
            <person name="Cullen D."/>
            <person name="Martin F."/>
            <person name="Rosso M.-N."/>
            <person name="Henrissat B."/>
            <person name="Hibbett D."/>
            <person name="Martinez A.T."/>
            <person name="Grigoriev I.V."/>
        </authorList>
    </citation>
    <scope>NUCLEOTIDE SEQUENCE</scope>
    <source>
        <strain evidence="7">AH 40177</strain>
    </source>
</reference>
<dbReference type="Gene3D" id="3.40.50.300">
    <property type="entry name" value="P-loop containing nucleotide triphosphate hydrolases"/>
    <property type="match status" value="1"/>
</dbReference>
<feature type="region of interest" description="Disordered" evidence="5">
    <location>
        <begin position="1"/>
        <end position="49"/>
    </location>
</feature>
<dbReference type="PROSITE" id="PS51721">
    <property type="entry name" value="G_CP"/>
    <property type="match status" value="1"/>
</dbReference>
<evidence type="ECO:0000256" key="2">
    <source>
        <dbReference type="ARBA" id="ARBA00022741"/>
    </source>
</evidence>
<dbReference type="PANTHER" id="PTHR11089">
    <property type="entry name" value="GTP-BINDING PROTEIN-RELATED"/>
    <property type="match status" value="1"/>
</dbReference>
<comment type="caution">
    <text evidence="7">The sequence shown here is derived from an EMBL/GenBank/DDBJ whole genome shotgun (WGS) entry which is preliminary data.</text>
</comment>
<keyword evidence="2" id="KW-0547">Nucleotide-binding</keyword>
<gene>
    <name evidence="7" type="ORF">BDP27DRAFT_1210049</name>
</gene>
<dbReference type="EMBL" id="JADNRY010000006">
    <property type="protein sequence ID" value="KAF9076610.1"/>
    <property type="molecule type" value="Genomic_DNA"/>
</dbReference>
<dbReference type="InterPro" id="IPR027417">
    <property type="entry name" value="P-loop_NTPase"/>
</dbReference>
<dbReference type="InterPro" id="IPR050755">
    <property type="entry name" value="TRAFAC_YlqF/YawG_RiboMat"/>
</dbReference>
<dbReference type="SUPFAM" id="SSF52540">
    <property type="entry name" value="P-loop containing nucleoside triphosphate hydrolases"/>
    <property type="match status" value="1"/>
</dbReference>
<keyword evidence="7" id="KW-0378">Hydrolase</keyword>
<dbReference type="AlphaFoldDB" id="A0A9P5Q8E0"/>
<organism evidence="7 8">
    <name type="scientific">Rhodocollybia butyracea</name>
    <dbReference type="NCBI Taxonomy" id="206335"/>
    <lineage>
        <taxon>Eukaryota</taxon>
        <taxon>Fungi</taxon>
        <taxon>Dikarya</taxon>
        <taxon>Basidiomycota</taxon>
        <taxon>Agaricomycotina</taxon>
        <taxon>Agaricomycetes</taxon>
        <taxon>Agaricomycetidae</taxon>
        <taxon>Agaricales</taxon>
        <taxon>Marasmiineae</taxon>
        <taxon>Omphalotaceae</taxon>
        <taxon>Rhodocollybia</taxon>
    </lineage>
</organism>
<comment type="subcellular location">
    <subcellularLocation>
        <location evidence="1">Nucleus</location>
    </subcellularLocation>
</comment>
<dbReference type="Pfam" id="PF01926">
    <property type="entry name" value="MMR_HSR1"/>
    <property type="match status" value="1"/>
</dbReference>
<evidence type="ECO:0000256" key="3">
    <source>
        <dbReference type="ARBA" id="ARBA00023134"/>
    </source>
</evidence>
<sequence length="646" mass="70468">ETSNRGTTNDRKKITQKVRESRKKKTKAAKKSVEWKSKHKKDPGIPNTFPYKDQILAEVAEQRRLVHKKILKKKSVPANENGTDAITEAEEDAQNGFDGIASISAKRLTAKAVGKPVPEAVMDTDDEDEDAPILINRDLEHLQAVLDEADAVIEVLDARDPLSFRSSHLEEIVASKSGRKTLLVVNKIDCAPQEAVKAWVSVLRQQQHPTLPFRSASSSLPGNPLIPANDKGKEKTKTAVDDSLGADAILECLSKWAEEKTDDTPYTVVVIGIANSGKSSLINSLVKKQSLPVYSLVSSSRGPTTTTMPQEIAVQVSGSGKTLRFIDTPGFAWDTDKTAADADQIRARDILLRNKGRIDRLKDPLGPVANLVSRANSEDLMLLYSLPAFPKGDIDAFISGVARSQQLVRKRGTLDLTGAAKNILRDWCINKIRWYTTPPFGVSSDTSATVNHDADLESLYAKSEAIFAHVESRKNMRKAGGLVKITPGQVDSRKVLTEVSYAGLVDSDDEDEEVDEMGLDEEALGEENEEGDDDDDDDDDEGAEEDEAEAELPVSRSQKRKRTNETALPSSKKVSFLTTSSSSKGKVPSKGSSKPKSSEVVFNKKIAPSLKRTKPVANAPSSKGASKSRPQKAGKDGEVYDFGKYF</sequence>
<evidence type="ECO:0000259" key="6">
    <source>
        <dbReference type="PROSITE" id="PS51721"/>
    </source>
</evidence>
<evidence type="ECO:0000313" key="7">
    <source>
        <dbReference type="EMBL" id="KAF9076610.1"/>
    </source>
</evidence>
<keyword evidence="8" id="KW-1185">Reference proteome</keyword>
<dbReference type="GO" id="GO:0016787">
    <property type="term" value="F:hydrolase activity"/>
    <property type="evidence" value="ECO:0007669"/>
    <property type="project" value="UniProtKB-KW"/>
</dbReference>